<dbReference type="InterPro" id="IPR053079">
    <property type="entry name" value="SPS2_domain"/>
</dbReference>
<protein>
    <recommendedName>
        <fullName evidence="2">Receptor L-domain domain-containing protein</fullName>
    </recommendedName>
</protein>
<dbReference type="AlphaFoldDB" id="A0A2G5S8R5"/>
<dbReference type="PANTHER" id="PTHR21662">
    <property type="entry name" value="RECEPTOR PROTEIN-TYROSINE KINASE"/>
    <property type="match status" value="1"/>
</dbReference>
<keyword evidence="4" id="KW-1185">Reference proteome</keyword>
<evidence type="ECO:0000313" key="3">
    <source>
        <dbReference type="EMBL" id="PIC11309.1"/>
    </source>
</evidence>
<dbReference type="Pfam" id="PF01030">
    <property type="entry name" value="Recep_L_domain"/>
    <property type="match status" value="2"/>
</dbReference>
<sequence length="371" mass="41378">MKNSIFLPFFCILPCFLKLASGQNDFSDCGNFSKLQKHSKAKKAISDPKCVFQIGNLTSKSIGSFPKKCSKVCSKIYIDETSQLSAAQLKSAFKDMKILSGRLEIVHTTFKNLSFLAGLQTVEANAFGVDISGNPGLEELGLTNLTSISGIFFVTMNPKLKRLKLPSLKNAQLHSPYTMTPAVSVSFNSPQFCLTLQEAKILLNHRKINSFVFFSKVCKPGNPTKKNCVVPKIGCENLVGDLKIGPKFDFKKVKTLKFLYGSLIVKNSSLTDFKVFENLMEIVQMNSTKLAIDVQDNKNLQSAMFPKLRRIYTDHMIGVLFKSNHNSLKFDFKSCFSIRNAVNGPDNHFSTLFDDLSCEDMEKLKKPNGGR</sequence>
<feature type="chain" id="PRO_5013801451" description="Receptor L-domain domain-containing protein" evidence="1">
    <location>
        <begin position="23"/>
        <end position="371"/>
    </location>
</feature>
<evidence type="ECO:0000259" key="2">
    <source>
        <dbReference type="Pfam" id="PF01030"/>
    </source>
</evidence>
<gene>
    <name evidence="3" type="ORF">B9Z55_029166</name>
</gene>
<dbReference type="PANTHER" id="PTHR21662:SF59">
    <property type="entry name" value="RECEPTOR PROTEIN-TYROSINE KINASE"/>
    <property type="match status" value="1"/>
</dbReference>
<dbReference type="InterPro" id="IPR036941">
    <property type="entry name" value="Rcpt_L-dom_sf"/>
</dbReference>
<dbReference type="SUPFAM" id="SSF52058">
    <property type="entry name" value="L domain-like"/>
    <property type="match status" value="2"/>
</dbReference>
<proteinExistence type="predicted"/>
<name>A0A2G5S8R5_9PELO</name>
<evidence type="ECO:0000313" key="4">
    <source>
        <dbReference type="Proteomes" id="UP000230233"/>
    </source>
</evidence>
<feature type="domain" description="Receptor L-domain" evidence="2">
    <location>
        <begin position="68"/>
        <end position="160"/>
    </location>
</feature>
<keyword evidence="1" id="KW-0732">Signal</keyword>
<dbReference type="Proteomes" id="UP000230233">
    <property type="component" value="Unassembled WGS sequence"/>
</dbReference>
<accession>A0A2G5S8R5</accession>
<dbReference type="Gene3D" id="3.80.20.20">
    <property type="entry name" value="Receptor L-domain"/>
    <property type="match status" value="2"/>
</dbReference>
<feature type="signal peptide" evidence="1">
    <location>
        <begin position="1"/>
        <end position="22"/>
    </location>
</feature>
<feature type="domain" description="Receptor L-domain" evidence="2">
    <location>
        <begin position="234"/>
        <end position="326"/>
    </location>
</feature>
<dbReference type="OrthoDB" id="5898965at2759"/>
<dbReference type="EMBL" id="PDUG01000150">
    <property type="protein sequence ID" value="PIC11309.1"/>
    <property type="molecule type" value="Genomic_DNA"/>
</dbReference>
<reference evidence="4" key="1">
    <citation type="submission" date="2017-10" db="EMBL/GenBank/DDBJ databases">
        <title>Rapid genome shrinkage in a self-fertile nematode reveals novel sperm competition proteins.</title>
        <authorList>
            <person name="Yin D."/>
            <person name="Schwarz E.M."/>
            <person name="Thomas C.G."/>
            <person name="Felde R.L."/>
            <person name="Korf I.F."/>
            <person name="Cutter A.D."/>
            <person name="Schartner C.M."/>
            <person name="Ralston E.J."/>
            <person name="Meyer B.J."/>
            <person name="Haag E.S."/>
        </authorList>
    </citation>
    <scope>NUCLEOTIDE SEQUENCE [LARGE SCALE GENOMIC DNA]</scope>
    <source>
        <strain evidence="4">JU1422</strain>
    </source>
</reference>
<comment type="caution">
    <text evidence="3">The sequence shown here is derived from an EMBL/GenBank/DDBJ whole genome shotgun (WGS) entry which is preliminary data.</text>
</comment>
<organism evidence="3 4">
    <name type="scientific">Caenorhabditis nigoni</name>
    <dbReference type="NCBI Taxonomy" id="1611254"/>
    <lineage>
        <taxon>Eukaryota</taxon>
        <taxon>Metazoa</taxon>
        <taxon>Ecdysozoa</taxon>
        <taxon>Nematoda</taxon>
        <taxon>Chromadorea</taxon>
        <taxon>Rhabditida</taxon>
        <taxon>Rhabditina</taxon>
        <taxon>Rhabditomorpha</taxon>
        <taxon>Rhabditoidea</taxon>
        <taxon>Rhabditidae</taxon>
        <taxon>Peloderinae</taxon>
        <taxon>Caenorhabditis</taxon>
    </lineage>
</organism>
<dbReference type="InterPro" id="IPR000494">
    <property type="entry name" value="Rcpt_L-dom"/>
</dbReference>
<evidence type="ECO:0000256" key="1">
    <source>
        <dbReference type="SAM" id="SignalP"/>
    </source>
</evidence>